<gene>
    <name evidence="1" type="ORF">SAMN04488078_10851</name>
</gene>
<dbReference type="Gene3D" id="3.40.50.150">
    <property type="entry name" value="Vaccinia Virus protein VP39"/>
    <property type="match status" value="1"/>
</dbReference>
<reference evidence="1 2" key="1">
    <citation type="submission" date="2017-06" db="EMBL/GenBank/DDBJ databases">
        <authorList>
            <person name="Kim H.J."/>
            <person name="Triplett B.A."/>
        </authorList>
    </citation>
    <scope>NUCLEOTIDE SEQUENCE [LARGE SCALE GENOMIC DNA]</scope>
    <source>
        <strain evidence="1 2">DSM 11445</strain>
    </source>
</reference>
<dbReference type="SUPFAM" id="SSF53335">
    <property type="entry name" value="S-adenosyl-L-methionine-dependent methyltransferases"/>
    <property type="match status" value="1"/>
</dbReference>
<dbReference type="RefSeq" id="WP_089280267.1">
    <property type="nucleotide sequence ID" value="NZ_FZON01000085.1"/>
</dbReference>
<proteinExistence type="predicted"/>
<evidence type="ECO:0000313" key="2">
    <source>
        <dbReference type="Proteomes" id="UP000198440"/>
    </source>
</evidence>
<name>A0A239LD38_9RHOB</name>
<organism evidence="1 2">
    <name type="scientific">Antarctobacter heliothermus</name>
    <dbReference type="NCBI Taxonomy" id="74033"/>
    <lineage>
        <taxon>Bacteria</taxon>
        <taxon>Pseudomonadati</taxon>
        <taxon>Pseudomonadota</taxon>
        <taxon>Alphaproteobacteria</taxon>
        <taxon>Rhodobacterales</taxon>
        <taxon>Roseobacteraceae</taxon>
        <taxon>Antarctobacter</taxon>
    </lineage>
</organism>
<sequence>MSLELVSAHLQPGEPFIDNGAGASRLVDVLIAEGFGRLAVLDVSGAALAVSRQGLGPQGESVTWIEADITAWEPDRLCAVCHDRAVFHYLTDAEERAECARALNRSFSR</sequence>
<dbReference type="EMBL" id="FZON01000085">
    <property type="protein sequence ID" value="SNT27753.1"/>
    <property type="molecule type" value="Genomic_DNA"/>
</dbReference>
<evidence type="ECO:0000313" key="1">
    <source>
        <dbReference type="EMBL" id="SNT27753.1"/>
    </source>
</evidence>
<dbReference type="AlphaFoldDB" id="A0A239LD38"/>
<dbReference type="Proteomes" id="UP000198440">
    <property type="component" value="Unassembled WGS sequence"/>
</dbReference>
<dbReference type="InterPro" id="IPR029063">
    <property type="entry name" value="SAM-dependent_MTases_sf"/>
</dbReference>
<accession>A0A239LD38</accession>
<protein>
    <submittedName>
        <fullName evidence="1">Uncharacterized protein</fullName>
    </submittedName>
</protein>
<dbReference type="OrthoDB" id="9788660at2"/>